<accession>A0A0B6S7L3</accession>
<dbReference type="CDD" id="cd02440">
    <property type="entry name" value="AdoMet_MTases"/>
    <property type="match status" value="1"/>
</dbReference>
<dbReference type="PANTHER" id="PTHR42912">
    <property type="entry name" value="METHYLTRANSFERASE"/>
    <property type="match status" value="1"/>
</dbReference>
<reference evidence="2 3" key="2">
    <citation type="journal article" date="2016" name="Appl. Microbiol. Biotechnol.">
        <title>Mutations improving production and secretion of extracellular lipase by Burkholderia glumae PG1.</title>
        <authorList>
            <person name="Knapp A."/>
            <person name="Voget S."/>
            <person name="Gao R."/>
            <person name="Zaburannyi N."/>
            <person name="Krysciak D."/>
            <person name="Breuer M."/>
            <person name="Hauer B."/>
            <person name="Streit W.R."/>
            <person name="Muller R."/>
            <person name="Daniel R."/>
            <person name="Jaeger K.E."/>
        </authorList>
    </citation>
    <scope>NUCLEOTIDE SEQUENCE [LARGE SCALE GENOMIC DNA]</scope>
    <source>
        <strain evidence="2 3">PG1</strain>
    </source>
</reference>
<evidence type="ECO:0000313" key="3">
    <source>
        <dbReference type="Proteomes" id="UP000031838"/>
    </source>
</evidence>
<dbReference type="GO" id="GO:0032259">
    <property type="term" value="P:methylation"/>
    <property type="evidence" value="ECO:0007669"/>
    <property type="project" value="UniProtKB-KW"/>
</dbReference>
<dbReference type="OrthoDB" id="9777638at2"/>
<dbReference type="KEGG" id="bgp:BGL_2c23430"/>
<dbReference type="InterPro" id="IPR050508">
    <property type="entry name" value="Methyltransf_Superfamily"/>
</dbReference>
<dbReference type="SUPFAM" id="SSF53335">
    <property type="entry name" value="S-adenosyl-L-methionine-dependent methyltransferases"/>
    <property type="match status" value="1"/>
</dbReference>
<dbReference type="HOGENOM" id="CLU_1106584_0_0_4"/>
<feature type="domain" description="Methyltransferase type 11" evidence="1">
    <location>
        <begin position="45"/>
        <end position="144"/>
    </location>
</feature>
<proteinExistence type="predicted"/>
<name>A0A0B6S7L3_BURPL</name>
<dbReference type="Pfam" id="PF08241">
    <property type="entry name" value="Methyltransf_11"/>
    <property type="match status" value="1"/>
</dbReference>
<dbReference type="RefSeq" id="WP_042628688.1">
    <property type="nucleotide sequence ID" value="NZ_BSTO01000033.1"/>
</dbReference>
<organism evidence="2 3">
    <name type="scientific">Burkholderia plantarii</name>
    <dbReference type="NCBI Taxonomy" id="41899"/>
    <lineage>
        <taxon>Bacteria</taxon>
        <taxon>Pseudomonadati</taxon>
        <taxon>Pseudomonadota</taxon>
        <taxon>Betaproteobacteria</taxon>
        <taxon>Burkholderiales</taxon>
        <taxon>Burkholderiaceae</taxon>
        <taxon>Burkholderia</taxon>
    </lineage>
</organism>
<protein>
    <submittedName>
        <fullName evidence="2">Methyltransferase type 11</fullName>
    </submittedName>
</protein>
<keyword evidence="2" id="KW-0489">Methyltransferase</keyword>
<dbReference type="GO" id="GO:0008757">
    <property type="term" value="F:S-adenosylmethionine-dependent methyltransferase activity"/>
    <property type="evidence" value="ECO:0007669"/>
    <property type="project" value="InterPro"/>
</dbReference>
<dbReference type="KEGG" id="bpla:bpln_2g23710"/>
<dbReference type="Proteomes" id="UP000031838">
    <property type="component" value="Chromosome 2"/>
</dbReference>
<dbReference type="AlphaFoldDB" id="A0A0B6S7L3"/>
<dbReference type="EMBL" id="CP002581">
    <property type="protein sequence ID" value="AJK50399.1"/>
    <property type="molecule type" value="Genomic_DNA"/>
</dbReference>
<sequence>MKTDWTEDQVSRLFDAYDDRVEAHFGYQPLIATLTGTQGTAIRVLDYGCGGGKVSRRLKAAGVAHVTGVDIAPTMIEKARAAGGADGDGLDYALIRSGSTPFPEASFDAAVSCFLFINVPEREELGRIAAEVFRVLKPGGRFYILDTNPRTTGVSYPTFRNGHPGVVYHDGDERPVFLDVPGHGVFEIVDTHWDTTTYREMLISAGFAIDSAKALSVVDTAPALDGEPAVDDLGGYAPFVLFQATKPRG</sequence>
<dbReference type="InterPro" id="IPR029063">
    <property type="entry name" value="SAM-dependent_MTases_sf"/>
</dbReference>
<dbReference type="Gene3D" id="3.40.50.150">
    <property type="entry name" value="Vaccinia Virus protein VP39"/>
    <property type="match status" value="1"/>
</dbReference>
<dbReference type="InterPro" id="IPR013216">
    <property type="entry name" value="Methyltransf_11"/>
</dbReference>
<reference evidence="3" key="1">
    <citation type="submission" date="2011-03" db="EMBL/GenBank/DDBJ databases">
        <authorList>
            <person name="Voget S."/>
            <person name="Streit W.R."/>
            <person name="Jaeger K.E."/>
            <person name="Daniel R."/>
        </authorList>
    </citation>
    <scope>NUCLEOTIDE SEQUENCE [LARGE SCALE GENOMIC DNA]</scope>
    <source>
        <strain evidence="3">PG1</strain>
    </source>
</reference>
<gene>
    <name evidence="2" type="ORF">BGL_2c23430</name>
</gene>
<evidence type="ECO:0000313" key="2">
    <source>
        <dbReference type="EMBL" id="AJK50399.1"/>
    </source>
</evidence>
<keyword evidence="2" id="KW-0808">Transferase</keyword>
<evidence type="ECO:0000259" key="1">
    <source>
        <dbReference type="Pfam" id="PF08241"/>
    </source>
</evidence>
<keyword evidence="3" id="KW-1185">Reference proteome</keyword>